<feature type="chain" id="PRO_5041237416" description="Secreted protein" evidence="1">
    <location>
        <begin position="29"/>
        <end position="171"/>
    </location>
</feature>
<feature type="signal peptide" evidence="1">
    <location>
        <begin position="1"/>
        <end position="28"/>
    </location>
</feature>
<comment type="caution">
    <text evidence="2">The sequence shown here is derived from an EMBL/GenBank/DDBJ whole genome shotgun (WGS) entry which is preliminary data.</text>
</comment>
<evidence type="ECO:0000313" key="3">
    <source>
        <dbReference type="Proteomes" id="UP001156870"/>
    </source>
</evidence>
<evidence type="ECO:0008006" key="4">
    <source>
        <dbReference type="Google" id="ProtNLM"/>
    </source>
</evidence>
<dbReference type="InterPro" id="IPR021016">
    <property type="entry name" value="Beta-xylanase"/>
</dbReference>
<keyword evidence="1" id="KW-0732">Signal</keyword>
<dbReference type="Gene3D" id="2.60.40.2450">
    <property type="entry name" value="Beta-1,3-xylanase, CBM31 domain"/>
    <property type="match status" value="1"/>
</dbReference>
<reference evidence="2 3" key="1">
    <citation type="journal article" date="2014" name="Int. J. Syst. Evol. Microbiol.">
        <title>Complete genome sequence of Corynebacterium casei LMG S-19264T (=DSM 44701T), isolated from a smear-ripened cheese.</title>
        <authorList>
            <consortium name="US DOE Joint Genome Institute (JGI-PGF)"/>
            <person name="Walter F."/>
            <person name="Albersmeier A."/>
            <person name="Kalinowski J."/>
            <person name="Ruckert C."/>
        </authorList>
    </citation>
    <scope>NUCLEOTIDE SEQUENCE [LARGE SCALE GENOMIC DNA]</scope>
    <source>
        <strain evidence="2 3">NBRC 110095</strain>
    </source>
</reference>
<evidence type="ECO:0000313" key="2">
    <source>
        <dbReference type="EMBL" id="GLS26196.1"/>
    </source>
</evidence>
<sequence>MRVVVIKKAIVMSSFFLGALINSTILNAHPQHSPQHHDDQYPHQDTEDIIRDVVIDEIRRRYPAADAVGEALERSGHDHSHRHRRVVHSHGDFGIEAINRNTLRVFHADYGWTAGFHYLCLNDQCYPAQKQGGFYVYDFPARLGQRYTIMIKVQDDHTPGGQYIASKEVVY</sequence>
<evidence type="ECO:0000256" key="1">
    <source>
        <dbReference type="SAM" id="SignalP"/>
    </source>
</evidence>
<dbReference type="InterPro" id="IPR038560">
    <property type="entry name" value="Beta-xylanase_CBM31_sf"/>
</dbReference>
<organism evidence="2 3">
    <name type="scientific">Marinibactrum halimedae</name>
    <dbReference type="NCBI Taxonomy" id="1444977"/>
    <lineage>
        <taxon>Bacteria</taxon>
        <taxon>Pseudomonadati</taxon>
        <taxon>Pseudomonadota</taxon>
        <taxon>Gammaproteobacteria</taxon>
        <taxon>Cellvibrionales</taxon>
        <taxon>Cellvibrionaceae</taxon>
        <taxon>Marinibactrum</taxon>
    </lineage>
</organism>
<dbReference type="AlphaFoldDB" id="A0AA37WNL1"/>
<accession>A0AA37WNL1</accession>
<dbReference type="EMBL" id="BSPD01000040">
    <property type="protein sequence ID" value="GLS26196.1"/>
    <property type="molecule type" value="Genomic_DNA"/>
</dbReference>
<proteinExistence type="predicted"/>
<dbReference type="GO" id="GO:0033905">
    <property type="term" value="F:xylan endo-1,3-beta-xylosidase activity"/>
    <property type="evidence" value="ECO:0007669"/>
    <property type="project" value="InterPro"/>
</dbReference>
<protein>
    <recommendedName>
        <fullName evidence="4">Secreted protein</fullName>
    </recommendedName>
</protein>
<gene>
    <name evidence="2" type="ORF">GCM10007877_19110</name>
</gene>
<name>A0AA37WNL1_9GAMM</name>
<dbReference type="Pfam" id="PF11606">
    <property type="entry name" value="AlcCBM31"/>
    <property type="match status" value="1"/>
</dbReference>
<dbReference type="Proteomes" id="UP001156870">
    <property type="component" value="Unassembled WGS sequence"/>
</dbReference>
<keyword evidence="3" id="KW-1185">Reference proteome</keyword>